<feature type="region of interest" description="Disordered" evidence="1">
    <location>
        <begin position="1"/>
        <end position="80"/>
    </location>
</feature>
<accession>A0A067KHS3</accession>
<reference evidence="2 3" key="1">
    <citation type="journal article" date="2014" name="PLoS ONE">
        <title>Global Analysis of Gene Expression Profiles in Physic Nut (Jatropha curcas L.) Seedlings Exposed to Salt Stress.</title>
        <authorList>
            <person name="Zhang L."/>
            <person name="Zhang C."/>
            <person name="Wu P."/>
            <person name="Chen Y."/>
            <person name="Li M."/>
            <person name="Jiang H."/>
            <person name="Wu G."/>
        </authorList>
    </citation>
    <scope>NUCLEOTIDE SEQUENCE [LARGE SCALE GENOMIC DNA]</scope>
    <source>
        <strain evidence="3">cv. GZQX0401</strain>
        <tissue evidence="2">Young leaves</tissue>
    </source>
</reference>
<gene>
    <name evidence="2" type="ORF">JCGZ_09110</name>
</gene>
<evidence type="ECO:0000313" key="2">
    <source>
        <dbReference type="EMBL" id="KDP35672.1"/>
    </source>
</evidence>
<dbReference type="EMBL" id="KK914482">
    <property type="protein sequence ID" value="KDP35672.1"/>
    <property type="molecule type" value="Genomic_DNA"/>
</dbReference>
<feature type="compositionally biased region" description="Basic and acidic residues" evidence="1">
    <location>
        <begin position="25"/>
        <end position="35"/>
    </location>
</feature>
<evidence type="ECO:0000256" key="1">
    <source>
        <dbReference type="SAM" id="MobiDB-lite"/>
    </source>
</evidence>
<dbReference type="AlphaFoldDB" id="A0A067KHS3"/>
<evidence type="ECO:0000313" key="3">
    <source>
        <dbReference type="Proteomes" id="UP000027138"/>
    </source>
</evidence>
<keyword evidence="3" id="KW-1185">Reference proteome</keyword>
<name>A0A067KHS3_JATCU</name>
<proteinExistence type="predicted"/>
<organism evidence="2 3">
    <name type="scientific">Jatropha curcas</name>
    <name type="common">Barbados nut</name>
    <dbReference type="NCBI Taxonomy" id="180498"/>
    <lineage>
        <taxon>Eukaryota</taxon>
        <taxon>Viridiplantae</taxon>
        <taxon>Streptophyta</taxon>
        <taxon>Embryophyta</taxon>
        <taxon>Tracheophyta</taxon>
        <taxon>Spermatophyta</taxon>
        <taxon>Magnoliopsida</taxon>
        <taxon>eudicotyledons</taxon>
        <taxon>Gunneridae</taxon>
        <taxon>Pentapetalae</taxon>
        <taxon>rosids</taxon>
        <taxon>fabids</taxon>
        <taxon>Malpighiales</taxon>
        <taxon>Euphorbiaceae</taxon>
        <taxon>Crotonoideae</taxon>
        <taxon>Jatropheae</taxon>
        <taxon>Jatropha</taxon>
    </lineage>
</organism>
<protein>
    <submittedName>
        <fullName evidence="2">Uncharacterized protein</fullName>
    </submittedName>
</protein>
<sequence>MYLKRPENYEDRRTGPGIFFGGTELPKKPLERKTSEWTVHGGSARPPRRQRPLSTAGATALHGSSYRPPGWSEPPSGLFFPINTAPNQQF</sequence>
<feature type="compositionally biased region" description="Basic and acidic residues" evidence="1">
    <location>
        <begin position="1"/>
        <end position="14"/>
    </location>
</feature>
<dbReference type="Proteomes" id="UP000027138">
    <property type="component" value="Unassembled WGS sequence"/>
</dbReference>